<dbReference type="InterPro" id="IPR012823">
    <property type="entry name" value="Flagell_FliJ"/>
</dbReference>
<comment type="caution">
    <text evidence="12">The sequence shown here is derived from an EMBL/GenBank/DDBJ whole genome shotgun (WGS) entry which is preliminary data.</text>
</comment>
<keyword evidence="13" id="KW-1185">Reference proteome</keyword>
<accession>A0A6M0H0U4</accession>
<keyword evidence="12" id="KW-0282">Flagellum</keyword>
<keyword evidence="5" id="KW-1003">Cell membrane</keyword>
<keyword evidence="6" id="KW-0145">Chemotaxis</keyword>
<evidence type="ECO:0000256" key="5">
    <source>
        <dbReference type="ARBA" id="ARBA00022475"/>
    </source>
</evidence>
<keyword evidence="11" id="KW-0175">Coiled coil</keyword>
<evidence type="ECO:0000256" key="11">
    <source>
        <dbReference type="SAM" id="Coils"/>
    </source>
</evidence>
<keyword evidence="4" id="KW-0813">Transport</keyword>
<keyword evidence="8" id="KW-0653">Protein transport</keyword>
<sequence length="145" mass="17535">MSYKFKLQKLLDIREEKEEGKKREFVQAMTSQNLVEKKIKEFKTDYNQYKNVPLNLSTVERKVVLKYLNTLNMAIETEEKELKNRKVATENKRKELVQAQVERKTVEILKEKDYKRFKDEESMKEQKQADEFALYGHIRKVAERR</sequence>
<keyword evidence="9" id="KW-0472">Membrane</keyword>
<reference evidence="12 13" key="1">
    <citation type="submission" date="2020-02" db="EMBL/GenBank/DDBJ databases">
        <title>Genome assembly of a novel Clostridium senegalense strain.</title>
        <authorList>
            <person name="Gupta T.B."/>
            <person name="Jauregui R."/>
            <person name="Maclean P."/>
            <person name="Nawarathana A."/>
            <person name="Brightwell G."/>
        </authorList>
    </citation>
    <scope>NUCLEOTIDE SEQUENCE [LARGE SCALE GENOMIC DNA]</scope>
    <source>
        <strain evidence="12 13">AGRFS4</strain>
    </source>
</reference>
<name>A0A6M0H0U4_9CLOT</name>
<proteinExistence type="inferred from homology"/>
<dbReference type="Gene3D" id="1.10.287.1700">
    <property type="match status" value="1"/>
</dbReference>
<evidence type="ECO:0000256" key="10">
    <source>
        <dbReference type="ARBA" id="ARBA00023225"/>
    </source>
</evidence>
<organism evidence="12 13">
    <name type="scientific">Clostridium senegalense</name>
    <dbReference type="NCBI Taxonomy" id="1465809"/>
    <lineage>
        <taxon>Bacteria</taxon>
        <taxon>Bacillati</taxon>
        <taxon>Bacillota</taxon>
        <taxon>Clostridia</taxon>
        <taxon>Eubacteriales</taxon>
        <taxon>Clostridiaceae</taxon>
        <taxon>Clostridium</taxon>
    </lineage>
</organism>
<dbReference type="GO" id="GO:0006935">
    <property type="term" value="P:chemotaxis"/>
    <property type="evidence" value="ECO:0007669"/>
    <property type="project" value="UniProtKB-KW"/>
</dbReference>
<feature type="coiled-coil region" evidence="11">
    <location>
        <begin position="72"/>
        <end position="99"/>
    </location>
</feature>
<keyword evidence="12" id="KW-0966">Cell projection</keyword>
<dbReference type="NCBIfam" id="TIGR02473">
    <property type="entry name" value="flagell_FliJ"/>
    <property type="match status" value="1"/>
</dbReference>
<dbReference type="RefSeq" id="WP_199868848.1">
    <property type="nucleotide sequence ID" value="NZ_JAAGPU010000001.1"/>
</dbReference>
<dbReference type="GO" id="GO:0071973">
    <property type="term" value="P:bacterial-type flagellum-dependent cell motility"/>
    <property type="evidence" value="ECO:0007669"/>
    <property type="project" value="InterPro"/>
</dbReference>
<dbReference type="AlphaFoldDB" id="A0A6M0H0U4"/>
<evidence type="ECO:0000256" key="4">
    <source>
        <dbReference type="ARBA" id="ARBA00022448"/>
    </source>
</evidence>
<evidence type="ECO:0000256" key="3">
    <source>
        <dbReference type="ARBA" id="ARBA00020392"/>
    </source>
</evidence>
<dbReference type="GO" id="GO:0044781">
    <property type="term" value="P:bacterial-type flagellum organization"/>
    <property type="evidence" value="ECO:0007669"/>
    <property type="project" value="UniProtKB-KW"/>
</dbReference>
<dbReference type="Pfam" id="PF02050">
    <property type="entry name" value="FliJ"/>
    <property type="match status" value="1"/>
</dbReference>
<evidence type="ECO:0000313" key="12">
    <source>
        <dbReference type="EMBL" id="NEU03501.1"/>
    </source>
</evidence>
<dbReference type="GO" id="GO:0005886">
    <property type="term" value="C:plasma membrane"/>
    <property type="evidence" value="ECO:0007669"/>
    <property type="project" value="UniProtKB-SubCell"/>
</dbReference>
<evidence type="ECO:0000256" key="8">
    <source>
        <dbReference type="ARBA" id="ARBA00022927"/>
    </source>
</evidence>
<comment type="similarity">
    <text evidence="2">Belongs to the FliJ family.</text>
</comment>
<evidence type="ECO:0000256" key="1">
    <source>
        <dbReference type="ARBA" id="ARBA00004413"/>
    </source>
</evidence>
<protein>
    <recommendedName>
        <fullName evidence="3">Flagellar FliJ protein</fullName>
    </recommendedName>
</protein>
<keyword evidence="12" id="KW-0969">Cilium</keyword>
<keyword evidence="10" id="KW-1006">Bacterial flagellum protein export</keyword>
<dbReference type="GO" id="GO:0015031">
    <property type="term" value="P:protein transport"/>
    <property type="evidence" value="ECO:0007669"/>
    <property type="project" value="UniProtKB-KW"/>
</dbReference>
<keyword evidence="7" id="KW-1005">Bacterial flagellum biogenesis</keyword>
<evidence type="ECO:0000256" key="6">
    <source>
        <dbReference type="ARBA" id="ARBA00022500"/>
    </source>
</evidence>
<dbReference type="InterPro" id="IPR053716">
    <property type="entry name" value="Flag_assembly_chemotaxis_eff"/>
</dbReference>
<dbReference type="EMBL" id="JAAGPU010000001">
    <property type="protein sequence ID" value="NEU03501.1"/>
    <property type="molecule type" value="Genomic_DNA"/>
</dbReference>
<gene>
    <name evidence="12" type="primary">fliJ</name>
    <name evidence="12" type="ORF">G3M99_01265</name>
</gene>
<comment type="subcellular location">
    <subcellularLocation>
        <location evidence="1">Cell membrane</location>
        <topology evidence="1">Peripheral membrane protein</topology>
        <orientation evidence="1">Cytoplasmic side</orientation>
    </subcellularLocation>
</comment>
<evidence type="ECO:0000256" key="9">
    <source>
        <dbReference type="ARBA" id="ARBA00023136"/>
    </source>
</evidence>
<evidence type="ECO:0000256" key="7">
    <source>
        <dbReference type="ARBA" id="ARBA00022795"/>
    </source>
</evidence>
<dbReference type="Proteomes" id="UP000481872">
    <property type="component" value="Unassembled WGS sequence"/>
</dbReference>
<dbReference type="GO" id="GO:0009288">
    <property type="term" value="C:bacterial-type flagellum"/>
    <property type="evidence" value="ECO:0007669"/>
    <property type="project" value="InterPro"/>
</dbReference>
<evidence type="ECO:0000256" key="2">
    <source>
        <dbReference type="ARBA" id="ARBA00010004"/>
    </source>
</evidence>
<evidence type="ECO:0000313" key="13">
    <source>
        <dbReference type="Proteomes" id="UP000481872"/>
    </source>
</evidence>